<dbReference type="Proteomes" id="UP001059597">
    <property type="component" value="Chromosome"/>
</dbReference>
<feature type="compositionally biased region" description="Low complexity" evidence="1">
    <location>
        <begin position="43"/>
        <end position="54"/>
    </location>
</feature>
<evidence type="ECO:0000313" key="4">
    <source>
        <dbReference type="Proteomes" id="UP001059597"/>
    </source>
</evidence>
<gene>
    <name evidence="3" type="ORF">HEK616_02150</name>
</gene>
<keyword evidence="2" id="KW-0472">Membrane</keyword>
<name>A0ABM7ZK11_STRNI</name>
<reference evidence="3" key="1">
    <citation type="submission" date="2022-06" db="EMBL/GenBank/DDBJ databases">
        <title>Complete genome sequence of Streptomyces nigrescens HEK616.</title>
        <authorList>
            <person name="Asamizu S."/>
            <person name="Onaka H."/>
        </authorList>
    </citation>
    <scope>NUCLEOTIDE SEQUENCE</scope>
    <source>
        <strain evidence="3">HEK616</strain>
    </source>
</reference>
<evidence type="ECO:0000313" key="3">
    <source>
        <dbReference type="EMBL" id="BDM66728.1"/>
    </source>
</evidence>
<protein>
    <submittedName>
        <fullName evidence="3">Uncharacterized protein</fullName>
    </submittedName>
</protein>
<keyword evidence="2" id="KW-0812">Transmembrane</keyword>
<feature type="compositionally biased region" description="Pro residues" evidence="1">
    <location>
        <begin position="32"/>
        <end position="42"/>
    </location>
</feature>
<feature type="transmembrane region" description="Helical" evidence="2">
    <location>
        <begin position="91"/>
        <end position="113"/>
    </location>
</feature>
<proteinExistence type="predicted"/>
<feature type="region of interest" description="Disordered" evidence="1">
    <location>
        <begin position="1"/>
        <end position="69"/>
    </location>
</feature>
<feature type="compositionally biased region" description="Low complexity" evidence="1">
    <location>
        <begin position="17"/>
        <end position="31"/>
    </location>
</feature>
<accession>A0ABM7ZK11</accession>
<dbReference type="RefSeq" id="WP_261951010.1">
    <property type="nucleotide sequence ID" value="NZ_AP026073.1"/>
</dbReference>
<sequence>MSTPQQPHNGFGGAPGYGYPQQVPGGQVPGGQIPPLPGPYAPQGPYDAPAQGPYGAPPQPPYGVPPQGYPGYGGPGMVPPPVPPRNKSGKVWGIIGAIVGVLVVGSIASTVALRGGGSGGSGGPKYRITVPQTLAGGEYKLAKDISQQADSAVPHDGANEHGLRTVGGQYTSGTKSMVMLGMYGSIDDPETSVEHAIQGMTRDGKTVVAVPEKKFTPSGGGDPLTCGVDVRTEMGQKVTLTFCIWADSSASVNVAQTDAAELSKDPQSVDLQAFADKAGKIRNEVRKPLD</sequence>
<keyword evidence="4" id="KW-1185">Reference proteome</keyword>
<keyword evidence="2" id="KW-1133">Transmembrane helix</keyword>
<evidence type="ECO:0000256" key="2">
    <source>
        <dbReference type="SAM" id="Phobius"/>
    </source>
</evidence>
<evidence type="ECO:0000256" key="1">
    <source>
        <dbReference type="SAM" id="MobiDB-lite"/>
    </source>
</evidence>
<feature type="compositionally biased region" description="Pro residues" evidence="1">
    <location>
        <begin position="55"/>
        <end position="68"/>
    </location>
</feature>
<organism evidence="3 4">
    <name type="scientific">Streptomyces nigrescens</name>
    <dbReference type="NCBI Taxonomy" id="1920"/>
    <lineage>
        <taxon>Bacteria</taxon>
        <taxon>Bacillati</taxon>
        <taxon>Actinomycetota</taxon>
        <taxon>Actinomycetes</taxon>
        <taxon>Kitasatosporales</taxon>
        <taxon>Streptomycetaceae</taxon>
        <taxon>Streptomyces</taxon>
    </lineage>
</organism>
<dbReference type="EMBL" id="AP026073">
    <property type="protein sequence ID" value="BDM66728.1"/>
    <property type="molecule type" value="Genomic_DNA"/>
</dbReference>